<evidence type="ECO:0000313" key="3">
    <source>
        <dbReference type="Proteomes" id="UP000054350"/>
    </source>
</evidence>
<dbReference type="EMBL" id="GG745338">
    <property type="protein sequence ID" value="KNE61426.1"/>
    <property type="molecule type" value="Genomic_DNA"/>
</dbReference>
<feature type="region of interest" description="Disordered" evidence="1">
    <location>
        <begin position="113"/>
        <end position="134"/>
    </location>
</feature>
<keyword evidence="3" id="KW-1185">Reference proteome</keyword>
<protein>
    <submittedName>
        <fullName evidence="2">Uncharacterized protein</fullName>
    </submittedName>
</protein>
<sequence>MQLRRNIFACSRANGASTRRHDAFHIKRAPPGETTTTNPHAHPRELQRGGPAKCTRLCLAPRIKDGIGTSQQRVNLVFALKCCSHLPSRHPPTGLSTRSYCFLDKYYNPTDCRSSPPDRHNLHEPSPARAPLHR</sequence>
<feature type="region of interest" description="Disordered" evidence="1">
    <location>
        <begin position="28"/>
        <end position="47"/>
    </location>
</feature>
<evidence type="ECO:0000256" key="1">
    <source>
        <dbReference type="SAM" id="MobiDB-lite"/>
    </source>
</evidence>
<gene>
    <name evidence="2" type="ORF">AMAG_18621</name>
</gene>
<dbReference type="VEuPathDB" id="FungiDB:AMAG_18621"/>
<reference evidence="2 3" key="1">
    <citation type="submission" date="2009-11" db="EMBL/GenBank/DDBJ databases">
        <title>Annotation of Allomyces macrogynus ATCC 38327.</title>
        <authorList>
            <consortium name="The Broad Institute Genome Sequencing Platform"/>
            <person name="Russ C."/>
            <person name="Cuomo C."/>
            <person name="Burger G."/>
            <person name="Gray M.W."/>
            <person name="Holland P.W.H."/>
            <person name="King N."/>
            <person name="Lang F.B.F."/>
            <person name="Roger A.J."/>
            <person name="Ruiz-Trillo I."/>
            <person name="Young S.K."/>
            <person name="Zeng Q."/>
            <person name="Gargeya S."/>
            <person name="Fitzgerald M."/>
            <person name="Haas B."/>
            <person name="Abouelleil A."/>
            <person name="Alvarado L."/>
            <person name="Arachchi H.M."/>
            <person name="Berlin A."/>
            <person name="Chapman S.B."/>
            <person name="Gearin G."/>
            <person name="Goldberg J."/>
            <person name="Griggs A."/>
            <person name="Gujja S."/>
            <person name="Hansen M."/>
            <person name="Heiman D."/>
            <person name="Howarth C."/>
            <person name="Larimer J."/>
            <person name="Lui A."/>
            <person name="MacDonald P.J.P."/>
            <person name="McCowen C."/>
            <person name="Montmayeur A."/>
            <person name="Murphy C."/>
            <person name="Neiman D."/>
            <person name="Pearson M."/>
            <person name="Priest M."/>
            <person name="Roberts A."/>
            <person name="Saif S."/>
            <person name="Shea T."/>
            <person name="Sisk P."/>
            <person name="Stolte C."/>
            <person name="Sykes S."/>
            <person name="Wortman J."/>
            <person name="Nusbaum C."/>
            <person name="Birren B."/>
        </authorList>
    </citation>
    <scope>NUCLEOTIDE SEQUENCE [LARGE SCALE GENOMIC DNA]</scope>
    <source>
        <strain evidence="2 3">ATCC 38327</strain>
    </source>
</reference>
<organism evidence="2 3">
    <name type="scientific">Allomyces macrogynus (strain ATCC 38327)</name>
    <name type="common">Allomyces javanicus var. macrogynus</name>
    <dbReference type="NCBI Taxonomy" id="578462"/>
    <lineage>
        <taxon>Eukaryota</taxon>
        <taxon>Fungi</taxon>
        <taxon>Fungi incertae sedis</taxon>
        <taxon>Blastocladiomycota</taxon>
        <taxon>Blastocladiomycetes</taxon>
        <taxon>Blastocladiales</taxon>
        <taxon>Blastocladiaceae</taxon>
        <taxon>Allomyces</taxon>
    </lineage>
</organism>
<dbReference type="Proteomes" id="UP000054350">
    <property type="component" value="Unassembled WGS sequence"/>
</dbReference>
<evidence type="ECO:0000313" key="2">
    <source>
        <dbReference type="EMBL" id="KNE61426.1"/>
    </source>
</evidence>
<accession>A0A0L0SFZ7</accession>
<name>A0A0L0SFZ7_ALLM3</name>
<reference evidence="2 3" key="2">
    <citation type="submission" date="2009-11" db="EMBL/GenBank/DDBJ databases">
        <title>The Genome Sequence of Allomyces macrogynus strain ATCC 38327.</title>
        <authorList>
            <consortium name="The Broad Institute Genome Sequencing Platform"/>
            <person name="Russ C."/>
            <person name="Cuomo C."/>
            <person name="Shea T."/>
            <person name="Young S.K."/>
            <person name="Zeng Q."/>
            <person name="Koehrsen M."/>
            <person name="Haas B."/>
            <person name="Borodovsky M."/>
            <person name="Guigo R."/>
            <person name="Alvarado L."/>
            <person name="Berlin A."/>
            <person name="Borenstein D."/>
            <person name="Chen Z."/>
            <person name="Engels R."/>
            <person name="Freedman E."/>
            <person name="Gellesch M."/>
            <person name="Goldberg J."/>
            <person name="Griggs A."/>
            <person name="Gujja S."/>
            <person name="Heiman D."/>
            <person name="Hepburn T."/>
            <person name="Howarth C."/>
            <person name="Jen D."/>
            <person name="Larson L."/>
            <person name="Lewis B."/>
            <person name="Mehta T."/>
            <person name="Park D."/>
            <person name="Pearson M."/>
            <person name="Roberts A."/>
            <person name="Saif S."/>
            <person name="Shenoy N."/>
            <person name="Sisk P."/>
            <person name="Stolte C."/>
            <person name="Sykes S."/>
            <person name="Walk T."/>
            <person name="White J."/>
            <person name="Yandava C."/>
            <person name="Burger G."/>
            <person name="Gray M.W."/>
            <person name="Holland P.W.H."/>
            <person name="King N."/>
            <person name="Lang F.B.F."/>
            <person name="Roger A.J."/>
            <person name="Ruiz-Trillo I."/>
            <person name="Lander E."/>
            <person name="Nusbaum C."/>
        </authorList>
    </citation>
    <scope>NUCLEOTIDE SEQUENCE [LARGE SCALE GENOMIC DNA]</scope>
    <source>
        <strain evidence="2 3">ATCC 38327</strain>
    </source>
</reference>
<dbReference type="AlphaFoldDB" id="A0A0L0SFZ7"/>
<proteinExistence type="predicted"/>